<sequence>MSAHDCESNAEQPSTGAASGVGEAIALGVIGLIVLGGLFWWIAREPGANGDGDERRGATASLPLGFAIEEFIGEDACAECHPSIAVYHERHGHSRTFRRAGDRALAARLDGRVVADPERPAVTWRFLLDDGRLAVDRQAGDRVDRLPIDFALGSGYHATTFISVLNDDPHDFVIREHRLTYYADGSIRITPGQGVIETAPGTDAMGRVLRDEDSFDCVKCHVTLTSASEAGHVDLATLIPTVSCERCHGPGRTHAEAARRGADPTSLAMPFGPGRASAKDQMLLCGECHRHPSQAPPGALRPDNIELARFQPVGLMQSRCFTESDGAMSCTTCHDPHDRPSTDPSSYNTTCLSCHQSSHPTQVSCPVSPSTDCTTCHMPRVDAGQKVFFADHWIRVRDEVLGATGDGSDPPSH</sequence>
<comment type="caution">
    <text evidence="4">The sequence shown here is derived from an EMBL/GenBank/DDBJ whole genome shotgun (WGS) entry which is preliminary data.</text>
</comment>
<name>A0A432MP34_9BACT</name>
<dbReference type="AlphaFoldDB" id="A0A432MP34"/>
<dbReference type="InterPro" id="IPR023155">
    <property type="entry name" value="Cyt_c-552/4"/>
</dbReference>
<accession>A0A432MP34</accession>
<dbReference type="RefSeq" id="WP_126724013.1">
    <property type="nucleotide sequence ID" value="NZ_RYZH01000005.1"/>
</dbReference>
<keyword evidence="5" id="KW-1185">Reference proteome</keyword>
<evidence type="ECO:0000256" key="2">
    <source>
        <dbReference type="SAM" id="Phobius"/>
    </source>
</evidence>
<keyword evidence="2" id="KW-0812">Transmembrane</keyword>
<keyword evidence="2" id="KW-1133">Transmembrane helix</keyword>
<evidence type="ECO:0000259" key="3">
    <source>
        <dbReference type="Pfam" id="PF13435"/>
    </source>
</evidence>
<gene>
    <name evidence="4" type="ORF">TsocGM_03930</name>
</gene>
<dbReference type="InterPro" id="IPR051829">
    <property type="entry name" value="Multiheme_Cytochr_ET"/>
</dbReference>
<dbReference type="EMBL" id="RYZH01000005">
    <property type="protein sequence ID" value="RUL89019.1"/>
    <property type="molecule type" value="Genomic_DNA"/>
</dbReference>
<organism evidence="4 5">
    <name type="scientific">Tautonia sociabilis</name>
    <dbReference type="NCBI Taxonomy" id="2080755"/>
    <lineage>
        <taxon>Bacteria</taxon>
        <taxon>Pseudomonadati</taxon>
        <taxon>Planctomycetota</taxon>
        <taxon>Planctomycetia</taxon>
        <taxon>Isosphaerales</taxon>
        <taxon>Isosphaeraceae</taxon>
        <taxon>Tautonia</taxon>
    </lineage>
</organism>
<evidence type="ECO:0000313" key="5">
    <source>
        <dbReference type="Proteomes" id="UP000280296"/>
    </source>
</evidence>
<reference evidence="4 5" key="1">
    <citation type="submission" date="2018-12" db="EMBL/GenBank/DDBJ databases">
        <authorList>
            <person name="Toschakov S.V."/>
        </authorList>
    </citation>
    <scope>NUCLEOTIDE SEQUENCE [LARGE SCALE GENOMIC DNA]</scope>
    <source>
        <strain evidence="4 5">GM2012</strain>
    </source>
</reference>
<dbReference type="PANTHER" id="PTHR35038">
    <property type="entry name" value="DISSIMILATORY SULFITE REDUCTASE SIRA"/>
    <property type="match status" value="1"/>
</dbReference>
<keyword evidence="2" id="KW-0472">Membrane</keyword>
<dbReference type="OrthoDB" id="234670at2"/>
<feature type="transmembrane region" description="Helical" evidence="2">
    <location>
        <begin position="24"/>
        <end position="43"/>
    </location>
</feature>
<reference evidence="4 5" key="2">
    <citation type="submission" date="2019-01" db="EMBL/GenBank/DDBJ databases">
        <title>Tautonia sociabilis, a novel thermotolerant planctomycete of Isosphaeraceae family, isolated from a 4000 m deep subterranean habitat.</title>
        <authorList>
            <person name="Kovaleva O.L."/>
            <person name="Elcheninov A.G."/>
            <person name="Van Heerden E."/>
            <person name="Toshchakov S.V."/>
            <person name="Novikov A."/>
            <person name="Bonch-Osmolovskaya E.A."/>
            <person name="Kublanov I.V."/>
        </authorList>
    </citation>
    <scope>NUCLEOTIDE SEQUENCE [LARGE SCALE GENOMIC DNA]</scope>
    <source>
        <strain evidence="4 5">GM2012</strain>
    </source>
</reference>
<dbReference type="Gene3D" id="1.10.1130.10">
    <property type="entry name" value="Flavocytochrome C3, Chain A"/>
    <property type="match status" value="2"/>
</dbReference>
<keyword evidence="1" id="KW-0732">Signal</keyword>
<dbReference type="Pfam" id="PF13435">
    <property type="entry name" value="Cytochrome_C554"/>
    <property type="match status" value="1"/>
</dbReference>
<protein>
    <recommendedName>
        <fullName evidence="3">Cytochrome c-552/4 domain-containing protein</fullName>
    </recommendedName>
</protein>
<evidence type="ECO:0000256" key="1">
    <source>
        <dbReference type="ARBA" id="ARBA00022729"/>
    </source>
</evidence>
<dbReference type="InterPro" id="IPR036280">
    <property type="entry name" value="Multihaem_cyt_sf"/>
</dbReference>
<dbReference type="Proteomes" id="UP000280296">
    <property type="component" value="Unassembled WGS sequence"/>
</dbReference>
<proteinExistence type="predicted"/>
<dbReference type="SUPFAM" id="SSF48695">
    <property type="entry name" value="Multiheme cytochromes"/>
    <property type="match status" value="1"/>
</dbReference>
<evidence type="ECO:0000313" key="4">
    <source>
        <dbReference type="EMBL" id="RUL89019.1"/>
    </source>
</evidence>
<feature type="domain" description="Cytochrome c-552/4" evidence="3">
    <location>
        <begin position="213"/>
        <end position="249"/>
    </location>
</feature>
<dbReference type="PANTHER" id="PTHR35038:SF8">
    <property type="entry name" value="C-TYPE POLYHEME CYTOCHROME OMCC"/>
    <property type="match status" value="1"/>
</dbReference>